<comment type="subcellular location">
    <subcellularLocation>
        <location evidence="1">Nucleus</location>
    </subcellularLocation>
</comment>
<reference evidence="10" key="1">
    <citation type="submission" date="2015-10" db="EMBL/GenBank/DDBJ databases">
        <authorList>
            <person name="Regsiter A."/>
            <person name="william w."/>
        </authorList>
    </citation>
    <scope>NUCLEOTIDE SEQUENCE</scope>
    <source>
        <strain evidence="10">Montdore</strain>
    </source>
</reference>
<dbReference type="InterPro" id="IPR001138">
    <property type="entry name" value="Zn2Cys6_DnaBD"/>
</dbReference>
<sequence length="1181" mass="128596">MTTKSLSPTSSTTTAATTATGTTGTATSSGVHKRRRKNAHDDGSHIPPAAPDSPPPAAALPAQIVKPTPATAAVTTSGSSSFRNVSACNRCRLRKNRCDQRLPACLSCEKANVKCVGYDPITKREIPRSYVHYLETRLAYLESLLANNSIPFPPAESFPDLAPPPPPPSQTPTSASFPPPPIATANSLGQLGPSPQQLLTPIDPALTTDEPMRDLGVKREPLTKNPENTEDKKLDNLVSDIGLVSFAGASDPRYMGSASGISFARVVFAAVKSSASGAGGDQNGAGGEGGSSGPRRFRPRIGSSTRIKGARGLGIGGPKEELVPDGDEDTQMGGSFFGLHTKPSIIPAPFPSRVLAERLVDLYFEYANPQIPILHRGEFAGVIDKIYGSEDEVEGMANGASGNPLGGTHKERYLLNIVCAIGAGIFLTGPDDGGDEGRDQHEATGKNPDGSPKIKTEGGRKPKRSFKQFEPESYHATAMVHLEAFLSQSKGGLEELQAVLLLAGYALLRPVSPGLWYIVGVALRLAVDLGLHYEDAEAIAAKSAKKDGKRGKRQWSRELRRRLWWCVYSLDRLVSTCVGRPFGISDEVVSTQFPSLLDDQYIHPTAGITPPPPGKELPSYKTISHHYFRLRLLQSEILQVLQQQSHSLAFTSTSSDPRADPAVSKPSRSDIYPPHHPYHLQTPFLRNFETVQCWHKDVDRRLKEWIDTAPQSKEQTGVSFSLEFLQLNYWQAKIMLYRPCLSVPVLLAGELGPNGNSARGRAAERAFGGRKVSPEEQERVYLTVAEAGSKVLRLYRQLHRVHQVNYTFLATHHLFMAGISFLYTIWHSPLVRSRLSMDEVDFTILAATSVLGDLVDKCPPAEACRDAFERMSRATVQMCLAGGQGPMSKIVPSGTFAHSPGVGGAAGMNRAGMAQSRQHPVVVKEEDDDDDDDDDDEEGGIEEVAPGFTKDFESMTRTFAGSRQHDDYEPMSATTPPPTTQEQQEEELMQELKQQEQRQQLQRQQQRQQQQQQHQAEQRKRQPHFDEDFRELFTPGTGGASNTVPSLRFNQQQHHPNNPHHPHPASAPSPQYNLSPTHSFAPHHPFTFSSPTRTHNQLPLSLQQHFPSPPVDQDGMIIDPQLSQPVDWGNLDMSAFGLGGLDWEGDAWSDSGSTGGVAGSGNAAGQGMDLFDGFFFGPGGA</sequence>
<feature type="compositionally biased region" description="Acidic residues" evidence="8">
    <location>
        <begin position="925"/>
        <end position="941"/>
    </location>
</feature>
<keyword evidence="6" id="KW-0804">Transcription</keyword>
<dbReference type="InterPro" id="IPR052202">
    <property type="entry name" value="Yeast_MetPath_Reg"/>
</dbReference>
<feature type="compositionally biased region" description="Pro residues" evidence="8">
    <location>
        <begin position="156"/>
        <end position="170"/>
    </location>
</feature>
<evidence type="ECO:0000256" key="6">
    <source>
        <dbReference type="ARBA" id="ARBA00023163"/>
    </source>
</evidence>
<feature type="compositionally biased region" description="Low complexity" evidence="8">
    <location>
        <begin position="997"/>
        <end position="1015"/>
    </location>
</feature>
<evidence type="ECO:0000313" key="10">
    <source>
        <dbReference type="EMBL" id="CUS14982.1"/>
    </source>
</evidence>
<dbReference type="GO" id="GO:0008270">
    <property type="term" value="F:zinc ion binding"/>
    <property type="evidence" value="ECO:0007669"/>
    <property type="project" value="InterPro"/>
</dbReference>
<dbReference type="PROSITE" id="PS50048">
    <property type="entry name" value="ZN2_CY6_FUNGAL_2"/>
    <property type="match status" value="1"/>
</dbReference>
<dbReference type="SMART" id="SM00066">
    <property type="entry name" value="GAL4"/>
    <property type="match status" value="1"/>
</dbReference>
<dbReference type="AlphaFoldDB" id="A0A292Q583"/>
<feature type="domain" description="Zn(2)-C6 fungal-type" evidence="9">
    <location>
        <begin position="87"/>
        <end position="116"/>
    </location>
</feature>
<feature type="compositionally biased region" description="Basic and acidic residues" evidence="8">
    <location>
        <begin position="435"/>
        <end position="444"/>
    </location>
</feature>
<feature type="region of interest" description="Disordered" evidence="8">
    <location>
        <begin position="430"/>
        <end position="466"/>
    </location>
</feature>
<dbReference type="GO" id="GO:0006351">
    <property type="term" value="P:DNA-templated transcription"/>
    <property type="evidence" value="ECO:0007669"/>
    <property type="project" value="InterPro"/>
</dbReference>
<keyword evidence="3" id="KW-0862">Zinc</keyword>
<dbReference type="InterPro" id="IPR036864">
    <property type="entry name" value="Zn2-C6_fun-type_DNA-bd_sf"/>
</dbReference>
<dbReference type="Pfam" id="PF00172">
    <property type="entry name" value="Zn_clus"/>
    <property type="match status" value="1"/>
</dbReference>
<keyword evidence="5" id="KW-0238">DNA-binding</keyword>
<feature type="compositionally biased region" description="Pro residues" evidence="8">
    <location>
        <begin position="48"/>
        <end position="58"/>
    </location>
</feature>
<evidence type="ECO:0000256" key="8">
    <source>
        <dbReference type="SAM" id="MobiDB-lite"/>
    </source>
</evidence>
<evidence type="ECO:0000256" key="1">
    <source>
        <dbReference type="ARBA" id="ARBA00004123"/>
    </source>
</evidence>
<keyword evidence="4" id="KW-0805">Transcription regulation</keyword>
<dbReference type="Pfam" id="PF04082">
    <property type="entry name" value="Fungal_trans"/>
    <property type="match status" value="1"/>
</dbReference>
<feature type="region of interest" description="Disordered" evidence="8">
    <location>
        <begin position="275"/>
        <end position="303"/>
    </location>
</feature>
<dbReference type="InterPro" id="IPR007219">
    <property type="entry name" value="XnlR_reg_dom"/>
</dbReference>
<feature type="region of interest" description="Disordered" evidence="8">
    <location>
        <begin position="901"/>
        <end position="1096"/>
    </location>
</feature>
<dbReference type="FunFam" id="4.10.240.10:FF:000006">
    <property type="entry name" value="Positive regulator of purine utilization"/>
    <property type="match status" value="1"/>
</dbReference>
<dbReference type="CDD" id="cd00067">
    <property type="entry name" value="GAL4"/>
    <property type="match status" value="1"/>
</dbReference>
<feature type="compositionally biased region" description="Polar residues" evidence="8">
    <location>
        <begin position="1087"/>
        <end position="1096"/>
    </location>
</feature>
<dbReference type="Gene3D" id="4.10.240.10">
    <property type="entry name" value="Zn(2)-C6 fungal-type DNA-binding domain"/>
    <property type="match status" value="1"/>
</dbReference>
<dbReference type="SMART" id="SM00906">
    <property type="entry name" value="Fungal_trans"/>
    <property type="match status" value="1"/>
</dbReference>
<accession>A0A292Q583</accession>
<feature type="compositionally biased region" description="Low complexity" evidence="8">
    <location>
        <begin position="183"/>
        <end position="199"/>
    </location>
</feature>
<dbReference type="EMBL" id="LN890953">
    <property type="protein sequence ID" value="CUS14982.1"/>
    <property type="molecule type" value="Genomic_DNA"/>
</dbReference>
<name>A0A292Q583_9PEZI</name>
<feature type="region of interest" description="Disordered" evidence="8">
    <location>
        <begin position="1"/>
        <end position="59"/>
    </location>
</feature>
<feature type="region of interest" description="Disordered" evidence="8">
    <location>
        <begin position="649"/>
        <end position="672"/>
    </location>
</feature>
<evidence type="ECO:0000259" key="9">
    <source>
        <dbReference type="PROSITE" id="PS50048"/>
    </source>
</evidence>
<dbReference type="Proteomes" id="UP001412239">
    <property type="component" value="Unassembled WGS sequence"/>
</dbReference>
<feature type="compositionally biased region" description="Gly residues" evidence="8">
    <location>
        <begin position="277"/>
        <end position="292"/>
    </location>
</feature>
<keyword evidence="7" id="KW-0539">Nucleus</keyword>
<dbReference type="GO" id="GO:0043565">
    <property type="term" value="F:sequence-specific DNA binding"/>
    <property type="evidence" value="ECO:0007669"/>
    <property type="project" value="TreeGrafter"/>
</dbReference>
<evidence type="ECO:0000256" key="7">
    <source>
        <dbReference type="ARBA" id="ARBA00023242"/>
    </source>
</evidence>
<evidence type="ECO:0000313" key="11">
    <source>
        <dbReference type="Proteomes" id="UP001412239"/>
    </source>
</evidence>
<evidence type="ECO:0000256" key="5">
    <source>
        <dbReference type="ARBA" id="ARBA00023125"/>
    </source>
</evidence>
<gene>
    <name evidence="10" type="ORF">GSTUAT00000876001</name>
</gene>
<dbReference type="PROSITE" id="PS00463">
    <property type="entry name" value="ZN2_CY6_FUNGAL_1"/>
    <property type="match status" value="1"/>
</dbReference>
<dbReference type="PANTHER" id="PTHR47782">
    <property type="entry name" value="ZN(II)2CYS6 TRANSCRIPTION FACTOR (EUROFUNG)-RELATED"/>
    <property type="match status" value="1"/>
</dbReference>
<dbReference type="CDD" id="cd14723">
    <property type="entry name" value="ZIP_Ppr1"/>
    <property type="match status" value="1"/>
</dbReference>
<dbReference type="GO" id="GO:0045944">
    <property type="term" value="P:positive regulation of transcription by RNA polymerase II"/>
    <property type="evidence" value="ECO:0007669"/>
    <property type="project" value="TreeGrafter"/>
</dbReference>
<feature type="compositionally biased region" description="Basic and acidic residues" evidence="8">
    <location>
        <begin position="1016"/>
        <end position="1031"/>
    </location>
</feature>
<evidence type="ECO:0000256" key="2">
    <source>
        <dbReference type="ARBA" id="ARBA00022723"/>
    </source>
</evidence>
<feature type="region of interest" description="Disordered" evidence="8">
    <location>
        <begin position="156"/>
        <end position="231"/>
    </location>
</feature>
<feature type="compositionally biased region" description="Polar residues" evidence="8">
    <location>
        <begin position="1040"/>
        <end position="1050"/>
    </location>
</feature>
<evidence type="ECO:0000256" key="3">
    <source>
        <dbReference type="ARBA" id="ARBA00022833"/>
    </source>
</evidence>
<organism evidence="10 11">
    <name type="scientific">Tuber aestivum</name>
    <name type="common">summer truffle</name>
    <dbReference type="NCBI Taxonomy" id="59557"/>
    <lineage>
        <taxon>Eukaryota</taxon>
        <taxon>Fungi</taxon>
        <taxon>Dikarya</taxon>
        <taxon>Ascomycota</taxon>
        <taxon>Pezizomycotina</taxon>
        <taxon>Pezizomycetes</taxon>
        <taxon>Pezizales</taxon>
        <taxon>Tuberaceae</taxon>
        <taxon>Tuber</taxon>
    </lineage>
</organism>
<feature type="compositionally biased region" description="Low complexity" evidence="8">
    <location>
        <begin position="9"/>
        <end position="30"/>
    </location>
</feature>
<proteinExistence type="predicted"/>
<keyword evidence="11" id="KW-1185">Reference proteome</keyword>
<protein>
    <recommendedName>
        <fullName evidence="9">Zn(2)-C6 fungal-type domain-containing protein</fullName>
    </recommendedName>
</protein>
<dbReference type="CDD" id="cd12148">
    <property type="entry name" value="fungal_TF_MHR"/>
    <property type="match status" value="1"/>
</dbReference>
<keyword evidence="2" id="KW-0479">Metal-binding</keyword>
<dbReference type="GO" id="GO:0005634">
    <property type="term" value="C:nucleus"/>
    <property type="evidence" value="ECO:0007669"/>
    <property type="project" value="UniProtKB-SubCell"/>
</dbReference>
<dbReference type="SUPFAM" id="SSF57701">
    <property type="entry name" value="Zn2/Cys6 DNA-binding domain"/>
    <property type="match status" value="1"/>
</dbReference>
<dbReference type="PANTHER" id="PTHR47782:SF1">
    <property type="entry name" value="PYRIMIDINE PATHWAY REGULATORY PROTEIN 1"/>
    <property type="match status" value="1"/>
</dbReference>
<dbReference type="GO" id="GO:0000981">
    <property type="term" value="F:DNA-binding transcription factor activity, RNA polymerase II-specific"/>
    <property type="evidence" value="ECO:0007669"/>
    <property type="project" value="InterPro"/>
</dbReference>
<evidence type="ECO:0000256" key="4">
    <source>
        <dbReference type="ARBA" id="ARBA00023015"/>
    </source>
</evidence>
<feature type="compositionally biased region" description="Basic and acidic residues" evidence="8">
    <location>
        <begin position="210"/>
        <end position="231"/>
    </location>
</feature>